<evidence type="ECO:0000313" key="4">
    <source>
        <dbReference type="EMBL" id="GAA1505092.1"/>
    </source>
</evidence>
<dbReference type="Gene3D" id="3.40.630.30">
    <property type="match status" value="1"/>
</dbReference>
<name>A0ABN1ZV75_9ACTN</name>
<dbReference type="Pfam" id="PF00583">
    <property type="entry name" value="Acetyltransf_1"/>
    <property type="match status" value="1"/>
</dbReference>
<evidence type="ECO:0000256" key="2">
    <source>
        <dbReference type="ARBA" id="ARBA00023315"/>
    </source>
</evidence>
<gene>
    <name evidence="4" type="ORF">GCM10009788_05820</name>
</gene>
<dbReference type="PANTHER" id="PTHR43072:SF23">
    <property type="entry name" value="UPF0039 PROTEIN C11D3.02C"/>
    <property type="match status" value="1"/>
</dbReference>
<dbReference type="InterPro" id="IPR016181">
    <property type="entry name" value="Acyl_CoA_acyltransferase"/>
</dbReference>
<evidence type="ECO:0000256" key="1">
    <source>
        <dbReference type="ARBA" id="ARBA00022679"/>
    </source>
</evidence>
<dbReference type="SUPFAM" id="SSF55729">
    <property type="entry name" value="Acyl-CoA N-acyltransferases (Nat)"/>
    <property type="match status" value="1"/>
</dbReference>
<accession>A0ABN1ZV75</accession>
<keyword evidence="2" id="KW-0012">Acyltransferase</keyword>
<keyword evidence="5" id="KW-1185">Reference proteome</keyword>
<protein>
    <submittedName>
        <fullName evidence="4">GNAT family N-acetyltransferase</fullName>
    </submittedName>
</protein>
<dbReference type="CDD" id="cd04301">
    <property type="entry name" value="NAT_SF"/>
    <property type="match status" value="1"/>
</dbReference>
<dbReference type="RefSeq" id="WP_141006011.1">
    <property type="nucleotide sequence ID" value="NZ_BAAAOR010000004.1"/>
</dbReference>
<organism evidence="4 5">
    <name type="scientific">Nocardioides humi</name>
    <dbReference type="NCBI Taxonomy" id="449461"/>
    <lineage>
        <taxon>Bacteria</taxon>
        <taxon>Bacillati</taxon>
        <taxon>Actinomycetota</taxon>
        <taxon>Actinomycetes</taxon>
        <taxon>Propionibacteriales</taxon>
        <taxon>Nocardioidaceae</taxon>
        <taxon>Nocardioides</taxon>
    </lineage>
</organism>
<dbReference type="InterPro" id="IPR000182">
    <property type="entry name" value="GNAT_dom"/>
</dbReference>
<dbReference type="EMBL" id="BAAAOR010000004">
    <property type="protein sequence ID" value="GAA1505092.1"/>
    <property type="molecule type" value="Genomic_DNA"/>
</dbReference>
<dbReference type="Proteomes" id="UP001500842">
    <property type="component" value="Unassembled WGS sequence"/>
</dbReference>
<sequence length="172" mass="18843">MTDSPADRPVVVRTAKDGDLDAVAAIYAREVRDGHATFDTAPPPRATWERKLASTHPGDHFLVAVAGGEVLGFAYSGPFRDRGAYDRTREVTVYLAPAATGRGIGRLLYDELLARTRAAGMRTALACIALPNDASEGLHRACGFEQVGVMREVGRKFDRWIDVAWWQRMLDG</sequence>
<evidence type="ECO:0000259" key="3">
    <source>
        <dbReference type="PROSITE" id="PS51186"/>
    </source>
</evidence>
<proteinExistence type="predicted"/>
<dbReference type="PROSITE" id="PS51186">
    <property type="entry name" value="GNAT"/>
    <property type="match status" value="1"/>
</dbReference>
<evidence type="ECO:0000313" key="5">
    <source>
        <dbReference type="Proteomes" id="UP001500842"/>
    </source>
</evidence>
<feature type="domain" description="N-acetyltransferase" evidence="3">
    <location>
        <begin position="10"/>
        <end position="171"/>
    </location>
</feature>
<comment type="caution">
    <text evidence="4">The sequence shown here is derived from an EMBL/GenBank/DDBJ whole genome shotgun (WGS) entry which is preliminary data.</text>
</comment>
<dbReference type="PANTHER" id="PTHR43072">
    <property type="entry name" value="N-ACETYLTRANSFERASE"/>
    <property type="match status" value="1"/>
</dbReference>
<keyword evidence="1" id="KW-0808">Transferase</keyword>
<reference evidence="4 5" key="1">
    <citation type="journal article" date="2019" name="Int. J. Syst. Evol. Microbiol.">
        <title>The Global Catalogue of Microorganisms (GCM) 10K type strain sequencing project: providing services to taxonomists for standard genome sequencing and annotation.</title>
        <authorList>
            <consortium name="The Broad Institute Genomics Platform"/>
            <consortium name="The Broad Institute Genome Sequencing Center for Infectious Disease"/>
            <person name="Wu L."/>
            <person name="Ma J."/>
        </authorList>
    </citation>
    <scope>NUCLEOTIDE SEQUENCE [LARGE SCALE GENOMIC DNA]</scope>
    <source>
        <strain evidence="4 5">JCM 14942</strain>
    </source>
</reference>